<dbReference type="PANTHER" id="PTHR11783">
    <property type="entry name" value="SULFOTRANSFERASE SULT"/>
    <property type="match status" value="1"/>
</dbReference>
<evidence type="ECO:0000256" key="2">
    <source>
        <dbReference type="ARBA" id="ARBA00022679"/>
    </source>
</evidence>
<accession>A0A1S3INS8</accession>
<evidence type="ECO:0000259" key="3">
    <source>
        <dbReference type="Pfam" id="PF00685"/>
    </source>
</evidence>
<proteinExistence type="inferred from homology"/>
<keyword evidence="4" id="KW-1185">Reference proteome</keyword>
<dbReference type="Gene3D" id="3.40.50.300">
    <property type="entry name" value="P-loop containing nucleotide triphosphate hydrolases"/>
    <property type="match status" value="1"/>
</dbReference>
<dbReference type="KEGG" id="lak:106166003"/>
<dbReference type="RefSeq" id="XP_013399857.1">
    <property type="nucleotide sequence ID" value="XM_013544403.1"/>
</dbReference>
<evidence type="ECO:0000256" key="1">
    <source>
        <dbReference type="ARBA" id="ARBA00005771"/>
    </source>
</evidence>
<dbReference type="GO" id="GO:0008146">
    <property type="term" value="F:sulfotransferase activity"/>
    <property type="evidence" value="ECO:0007669"/>
    <property type="project" value="InterPro"/>
</dbReference>
<protein>
    <submittedName>
        <fullName evidence="5">Cytosolic sulfotransferase 1-like</fullName>
    </submittedName>
</protein>
<dbReference type="Pfam" id="PF00685">
    <property type="entry name" value="Sulfotransfer_1"/>
    <property type="match status" value="1"/>
</dbReference>
<evidence type="ECO:0000313" key="5">
    <source>
        <dbReference type="RefSeq" id="XP_013399857.1"/>
    </source>
</evidence>
<sequence>MVISYIQNFFRMIYLFVVDMYNFPDLRRYMLTVFRKRIFERKQVDTRTIYDDEGNPLRSACVKGKFVPDWPLVVDNIDNYDKFHARGDDIWIVNWPKSGTHWMFEVVTCLTSGKAQLHDGIKENTMFPEFCPVDILDDMTSPRILDTHIQLELFPEEALKTSKIIYTVRNPKDAFVSGYFHLSRDNLVGFRGGWNNFFRALMKEIKEVPYGTWYDHVRGYLAALENKPNALVVKYEDMIKDLKKEVRRIAEFIGYQNSEEFYDEVARVCSFDHMQKSKKELKILWQPGGSMYRKGIVGDWKNMFTVAQNEEFDAIYKDRLKNLNISIDFELA</sequence>
<gene>
    <name evidence="5" type="primary">LOC106166003</name>
</gene>
<comment type="similarity">
    <text evidence="1">Belongs to the sulfotransferase 1 family.</text>
</comment>
<dbReference type="OrthoDB" id="6048410at2759"/>
<dbReference type="InterPro" id="IPR027417">
    <property type="entry name" value="P-loop_NTPase"/>
</dbReference>
<name>A0A1S3INS8_LINAN</name>
<organism evidence="4 5">
    <name type="scientific">Lingula anatina</name>
    <name type="common">Brachiopod</name>
    <name type="synonym">Lingula unguis</name>
    <dbReference type="NCBI Taxonomy" id="7574"/>
    <lineage>
        <taxon>Eukaryota</taxon>
        <taxon>Metazoa</taxon>
        <taxon>Spiralia</taxon>
        <taxon>Lophotrochozoa</taxon>
        <taxon>Brachiopoda</taxon>
        <taxon>Linguliformea</taxon>
        <taxon>Lingulata</taxon>
        <taxon>Lingulida</taxon>
        <taxon>Linguloidea</taxon>
        <taxon>Lingulidae</taxon>
        <taxon>Lingula</taxon>
    </lineage>
</organism>
<dbReference type="InterPro" id="IPR000863">
    <property type="entry name" value="Sulfotransferase_dom"/>
</dbReference>
<evidence type="ECO:0000313" key="4">
    <source>
        <dbReference type="Proteomes" id="UP000085678"/>
    </source>
</evidence>
<dbReference type="AlphaFoldDB" id="A0A1S3INS8"/>
<reference evidence="5" key="1">
    <citation type="submission" date="2025-08" db="UniProtKB">
        <authorList>
            <consortium name="RefSeq"/>
        </authorList>
    </citation>
    <scope>IDENTIFICATION</scope>
    <source>
        <tissue evidence="5">Gonads</tissue>
    </source>
</reference>
<dbReference type="SUPFAM" id="SSF52540">
    <property type="entry name" value="P-loop containing nucleoside triphosphate hydrolases"/>
    <property type="match status" value="1"/>
</dbReference>
<dbReference type="Proteomes" id="UP000085678">
    <property type="component" value="Unplaced"/>
</dbReference>
<dbReference type="GeneID" id="106166003"/>
<dbReference type="InParanoid" id="A0A1S3INS8"/>
<feature type="domain" description="Sulfotransferase" evidence="3">
    <location>
        <begin position="88"/>
        <end position="322"/>
    </location>
</feature>
<keyword evidence="2" id="KW-0808">Transferase</keyword>